<keyword evidence="8" id="KW-1185">Reference proteome</keyword>
<feature type="transmembrane region" description="Helical" evidence="5">
    <location>
        <begin position="16"/>
        <end position="32"/>
    </location>
</feature>
<keyword evidence="5" id="KW-0812">Transmembrane</keyword>
<gene>
    <name evidence="7" type="ORF">BN948_03137</name>
</gene>
<evidence type="ECO:0000313" key="7">
    <source>
        <dbReference type="EMBL" id="CDN88701.1"/>
    </source>
</evidence>
<feature type="transmembrane region" description="Helical" evidence="5">
    <location>
        <begin position="186"/>
        <end position="207"/>
    </location>
</feature>
<dbReference type="Pfam" id="PF02518">
    <property type="entry name" value="HATPase_c"/>
    <property type="match status" value="1"/>
</dbReference>
<feature type="region of interest" description="Disordered" evidence="4">
    <location>
        <begin position="439"/>
        <end position="460"/>
    </location>
</feature>
<dbReference type="InterPro" id="IPR003594">
    <property type="entry name" value="HATPase_dom"/>
</dbReference>
<dbReference type="PANTHER" id="PTHR24421">
    <property type="entry name" value="NITRATE/NITRITE SENSOR PROTEIN NARX-RELATED"/>
    <property type="match status" value="1"/>
</dbReference>
<dbReference type="Gene3D" id="3.30.565.10">
    <property type="entry name" value="Histidine kinase-like ATPase, C-terminal domain"/>
    <property type="match status" value="1"/>
</dbReference>
<dbReference type="GO" id="GO:0000155">
    <property type="term" value="F:phosphorelay sensor kinase activity"/>
    <property type="evidence" value="ECO:0007669"/>
    <property type="project" value="InterPro"/>
</dbReference>
<dbReference type="GO" id="GO:0046983">
    <property type="term" value="F:protein dimerization activity"/>
    <property type="evidence" value="ECO:0007669"/>
    <property type="project" value="InterPro"/>
</dbReference>
<dbReference type="Pfam" id="PF07730">
    <property type="entry name" value="HisKA_3"/>
    <property type="match status" value="1"/>
</dbReference>
<evidence type="ECO:0000256" key="1">
    <source>
        <dbReference type="ARBA" id="ARBA00022679"/>
    </source>
</evidence>
<keyword evidence="1" id="KW-0808">Transferase</keyword>
<evidence type="ECO:0000259" key="6">
    <source>
        <dbReference type="PROSITE" id="PS50109"/>
    </source>
</evidence>
<reference evidence="8" key="2">
    <citation type="submission" date="2014-11" db="EMBL/GenBank/DDBJ databases">
        <title>Draft genome sequence of Hydrogenophaga intermedia S1.</title>
        <authorList>
            <person name="Gan H.M."/>
            <person name="Chew T.H."/>
            <person name="Stolz A."/>
        </authorList>
    </citation>
    <scope>NUCLEOTIDE SEQUENCE [LARGE SCALE GENOMIC DNA]</scope>
    <source>
        <strain evidence="8">S1</strain>
    </source>
</reference>
<evidence type="ECO:0000256" key="2">
    <source>
        <dbReference type="ARBA" id="ARBA00022777"/>
    </source>
</evidence>
<dbReference type="InterPro" id="IPR005467">
    <property type="entry name" value="His_kinase_dom"/>
</dbReference>
<keyword evidence="5" id="KW-1133">Transmembrane helix</keyword>
<dbReference type="InterPro" id="IPR050482">
    <property type="entry name" value="Sensor_HK_TwoCompSys"/>
</dbReference>
<dbReference type="GO" id="GO:0016020">
    <property type="term" value="C:membrane"/>
    <property type="evidence" value="ECO:0007669"/>
    <property type="project" value="InterPro"/>
</dbReference>
<dbReference type="Pfam" id="PF05227">
    <property type="entry name" value="CHASE3"/>
    <property type="match status" value="1"/>
</dbReference>
<evidence type="ECO:0000313" key="8">
    <source>
        <dbReference type="Proteomes" id="UP000028878"/>
    </source>
</evidence>
<dbReference type="InterPro" id="IPR036890">
    <property type="entry name" value="HATPase_C_sf"/>
</dbReference>
<feature type="compositionally biased region" description="Pro residues" evidence="4">
    <location>
        <begin position="449"/>
        <end position="460"/>
    </location>
</feature>
<dbReference type="AlphaFoldDB" id="A0A1L1PVR4"/>
<dbReference type="SUPFAM" id="SSF55874">
    <property type="entry name" value="ATPase domain of HSP90 chaperone/DNA topoisomerase II/histidine kinase"/>
    <property type="match status" value="1"/>
</dbReference>
<dbReference type="Gene3D" id="1.20.5.1930">
    <property type="match status" value="1"/>
</dbReference>
<name>A0A1L1PVR4_HYDIT</name>
<organism evidence="7 8">
    <name type="scientific">Hydrogenophaga intermedia</name>
    <dbReference type="NCBI Taxonomy" id="65786"/>
    <lineage>
        <taxon>Bacteria</taxon>
        <taxon>Pseudomonadati</taxon>
        <taxon>Pseudomonadota</taxon>
        <taxon>Betaproteobacteria</taxon>
        <taxon>Burkholderiales</taxon>
        <taxon>Comamonadaceae</taxon>
        <taxon>Hydrogenophaga</taxon>
    </lineage>
</organism>
<dbReference type="InterPro" id="IPR011712">
    <property type="entry name" value="Sig_transdc_His_kin_sub3_dim/P"/>
</dbReference>
<dbReference type="CDD" id="cd16917">
    <property type="entry name" value="HATPase_UhpB-NarQ-NarX-like"/>
    <property type="match status" value="1"/>
</dbReference>
<proteinExistence type="predicted"/>
<reference evidence="8" key="1">
    <citation type="submission" date="2014-02" db="EMBL/GenBank/DDBJ databases">
        <authorList>
            <person name="Gan H."/>
        </authorList>
    </citation>
    <scope>NUCLEOTIDE SEQUENCE [LARGE SCALE GENOMIC DNA]</scope>
    <source>
        <strain evidence="8">S1</strain>
    </source>
</reference>
<keyword evidence="2 7" id="KW-0418">Kinase</keyword>
<keyword evidence="5" id="KW-0472">Membrane</keyword>
<keyword evidence="3" id="KW-0902">Two-component regulatory system</keyword>
<dbReference type="PROSITE" id="PS50109">
    <property type="entry name" value="HIS_KIN"/>
    <property type="match status" value="1"/>
</dbReference>
<dbReference type="EMBL" id="CCAE010000027">
    <property type="protein sequence ID" value="CDN88701.1"/>
    <property type="molecule type" value="Genomic_DNA"/>
</dbReference>
<dbReference type="InterPro" id="IPR007891">
    <property type="entry name" value="CHASE3"/>
</dbReference>
<sequence>MSLIKSSLERAARTRWVMPLIVALAIVVMAINESSYRHSSSSLKQGIALTDARMQAARTLQALTDAETAARAFIASGNPGDLANYRAAVRDMAIVRPGAFEWLVQLDPQRKASIDTVRQRVVERNAMLALWVEMTEKGQNTQAQVLASGEHGRQLYADLREEFDGVLERASAIQGKARTSLRDAILINRVALHGLVLISLLALGLFMRQIRESDERKAQDAARKAEENERLAQQVALRTTALRNLAGHHVNAREDERGRVARELHDEMGGLLTAMKLELARLRRVPDLPDAAKDRLAGLDQRVNEGIAVKRRIIEHLRPSSLDQLGLVPALEMLCQEAAGRLGIPVHTQFSPVALCKDSELTVYRLVQESLTNVSKYAQAREVWVTLEQAGDTVRVTVRDDGRGFDVDDVPAGHHGLLGMRVRVESHAGQLHIASAAGQGTRVEAELPARPPEPTDPPPA</sequence>
<dbReference type="RefSeq" id="WP_009519604.1">
    <property type="nucleotide sequence ID" value="NZ_CCAE010000027.1"/>
</dbReference>
<accession>A0A1L1PVR4</accession>
<protein>
    <submittedName>
        <fullName evidence="7">Multi-sensor signal transduction histidine kinase</fullName>
    </submittedName>
</protein>
<evidence type="ECO:0000256" key="5">
    <source>
        <dbReference type="SAM" id="Phobius"/>
    </source>
</evidence>
<evidence type="ECO:0000256" key="4">
    <source>
        <dbReference type="SAM" id="MobiDB-lite"/>
    </source>
</evidence>
<evidence type="ECO:0000256" key="3">
    <source>
        <dbReference type="ARBA" id="ARBA00023012"/>
    </source>
</evidence>
<dbReference type="SMART" id="SM00387">
    <property type="entry name" value="HATPase_c"/>
    <property type="match status" value="1"/>
</dbReference>
<feature type="domain" description="Histidine kinase" evidence="6">
    <location>
        <begin position="259"/>
        <end position="451"/>
    </location>
</feature>
<dbReference type="Proteomes" id="UP000028878">
    <property type="component" value="Unassembled WGS sequence"/>
</dbReference>